<accession>A0A8J3VGN2</accession>
<dbReference type="Gene3D" id="3.40.50.880">
    <property type="match status" value="1"/>
</dbReference>
<organism evidence="6 7">
    <name type="scientific">Rhizocola hellebori</name>
    <dbReference type="NCBI Taxonomy" id="1392758"/>
    <lineage>
        <taxon>Bacteria</taxon>
        <taxon>Bacillati</taxon>
        <taxon>Actinomycetota</taxon>
        <taxon>Actinomycetes</taxon>
        <taxon>Micromonosporales</taxon>
        <taxon>Micromonosporaceae</taxon>
        <taxon>Rhizocola</taxon>
    </lineage>
</organism>
<feature type="compositionally biased region" description="Polar residues" evidence="2">
    <location>
        <begin position="708"/>
        <end position="726"/>
    </location>
</feature>
<dbReference type="InterPro" id="IPR012938">
    <property type="entry name" value="Glc/Sorbosone_DH"/>
</dbReference>
<dbReference type="PANTHER" id="PTHR40469:SF2">
    <property type="entry name" value="GALACTOSE-BINDING DOMAIN-LIKE SUPERFAMILY PROTEIN"/>
    <property type="match status" value="1"/>
</dbReference>
<gene>
    <name evidence="6" type="ORF">Rhe02_46160</name>
</gene>
<evidence type="ECO:0000259" key="5">
    <source>
        <dbReference type="PROSITE" id="PS51175"/>
    </source>
</evidence>
<keyword evidence="7" id="KW-1185">Reference proteome</keyword>
<dbReference type="InterPro" id="IPR000601">
    <property type="entry name" value="PKD_dom"/>
</dbReference>
<feature type="region of interest" description="Disordered" evidence="2">
    <location>
        <begin position="703"/>
        <end position="735"/>
    </location>
</feature>
<dbReference type="InterPro" id="IPR005084">
    <property type="entry name" value="CBM6"/>
</dbReference>
<dbReference type="Pfam" id="PF03422">
    <property type="entry name" value="CBM_6"/>
    <property type="match status" value="1"/>
</dbReference>
<evidence type="ECO:0000256" key="1">
    <source>
        <dbReference type="ARBA" id="ARBA00022729"/>
    </source>
</evidence>
<dbReference type="InterPro" id="IPR035986">
    <property type="entry name" value="PKD_dom_sf"/>
</dbReference>
<dbReference type="InterPro" id="IPR029062">
    <property type="entry name" value="Class_I_gatase-like"/>
</dbReference>
<dbReference type="Gene3D" id="2.120.10.30">
    <property type="entry name" value="TolB, C-terminal domain"/>
    <property type="match status" value="1"/>
</dbReference>
<feature type="signal peptide" evidence="3">
    <location>
        <begin position="1"/>
        <end position="27"/>
    </location>
</feature>
<dbReference type="EMBL" id="BONY01000028">
    <property type="protein sequence ID" value="GIH06549.1"/>
    <property type="molecule type" value="Genomic_DNA"/>
</dbReference>
<evidence type="ECO:0000256" key="3">
    <source>
        <dbReference type="SAM" id="SignalP"/>
    </source>
</evidence>
<feature type="chain" id="PRO_5035275581" description="Carbohydrate-binding protein" evidence="3">
    <location>
        <begin position="28"/>
        <end position="1279"/>
    </location>
</feature>
<dbReference type="SMART" id="SM00089">
    <property type="entry name" value="PKD"/>
    <property type="match status" value="1"/>
</dbReference>
<dbReference type="SUPFAM" id="SSF50952">
    <property type="entry name" value="Soluble quinoprotein glucose dehydrogenase"/>
    <property type="match status" value="1"/>
</dbReference>
<protein>
    <recommendedName>
        <fullName evidence="8">Carbohydrate-binding protein</fullName>
    </recommendedName>
</protein>
<dbReference type="InterPro" id="IPR022409">
    <property type="entry name" value="PKD/Chitinase_dom"/>
</dbReference>
<dbReference type="InterPro" id="IPR013783">
    <property type="entry name" value="Ig-like_fold"/>
</dbReference>
<evidence type="ECO:0000259" key="4">
    <source>
        <dbReference type="PROSITE" id="PS50093"/>
    </source>
</evidence>
<dbReference type="PANTHER" id="PTHR40469">
    <property type="entry name" value="SECRETED GLYCOSYL HYDROLASE"/>
    <property type="match status" value="1"/>
</dbReference>
<dbReference type="Proteomes" id="UP000612899">
    <property type="component" value="Unassembled WGS sequence"/>
</dbReference>
<dbReference type="GO" id="GO:0005975">
    <property type="term" value="P:carbohydrate metabolic process"/>
    <property type="evidence" value="ECO:0007669"/>
    <property type="project" value="UniProtKB-ARBA"/>
</dbReference>
<dbReference type="SUPFAM" id="SSF49785">
    <property type="entry name" value="Galactose-binding domain-like"/>
    <property type="match status" value="2"/>
</dbReference>
<feature type="domain" description="CBM6" evidence="5">
    <location>
        <begin position="898"/>
        <end position="1026"/>
    </location>
</feature>
<dbReference type="Pfam" id="PF18911">
    <property type="entry name" value="PKD_4"/>
    <property type="match status" value="1"/>
</dbReference>
<dbReference type="PROSITE" id="PS51175">
    <property type="entry name" value="CBM6"/>
    <property type="match status" value="1"/>
</dbReference>
<dbReference type="InterPro" id="IPR029010">
    <property type="entry name" value="ThuA-like"/>
</dbReference>
<dbReference type="InterPro" id="IPR011041">
    <property type="entry name" value="Quinoprot_gluc/sorb_DH_b-prop"/>
</dbReference>
<dbReference type="PROSITE" id="PS50093">
    <property type="entry name" value="PKD"/>
    <property type="match status" value="1"/>
</dbReference>
<dbReference type="Gene3D" id="2.60.120.430">
    <property type="entry name" value="Galactose-binding lectin"/>
    <property type="match status" value="1"/>
</dbReference>
<sequence length="1279" mass="136021">MRNPFRVLSFVLILVAAGLVGPAAASAAPRFHVLVFSKVNGFVHDSIPAGKAAIQQLGVDNNFQVTVSDDANLFTDAGLAPFDAVIFNNTNGRDGAVLTAAQRAAFERYIRAGHGYTGIHAATATDYDWAWYHSMVGATFSVHPAIQNVTVQVDDRVHPSTRNLPQSWVRSEEPYDFRANPRGTVHVLASFDTRSYTGHLMGADHPIAWCQNFEGGRSWYTALGHNISAFSEPLFLSHILGGIEWAAGAAAGDCGATEEDRYEKVLLDGNTDDPLDMDVDPAGRVFYVQRAGKVNVFDPTTQLTTTAATLSVLVEHTHGMHGIVLDPNFATNKWLYIYYSPLSTAVNRVSRFTFVEASKTLDLASERILFSFSSQRQVNAHEGGGLAFDTNGNLYVATGDNSSPCCSGFGAFDERAGQENNDAQRSSANTNDLRGKVLRIHPEANGTYTIPAGNLFAPGTASTRPEIYAMGTRNPYRISVDPETNYLYWGDVGPDASADSATRGPQGYDEFNQARSAGNYGWPHCIGANLPYLDFNFATNVSGPAFNCAGGPVNNSPNNTGLTTLPAARGAWLPYPYGVSATWPELGSGGRLAIAGPMYHYDAASSSDVKFPQYYDDTMFIADWTRNAIFEVKQNAAGQPFSINRFMPHWTFLRPIDMEFGPDGSMYVIEWGTNYGGSGRGDPNLDSGIYKINYVQANDRAPIARGSATPTSGQAPLSVQFSSAGSSDPDPGQSITFGWDFTNNGSIDSTAPNPSFTYTTNGNITARLVVTDSTGRASVANIPITVGNTAPVVTLTSPLDGQIFDFGGTVSYSVSVSDPEDGTTDCNEVVTQPALGHAQHAHPLETYRGCSGTIQTIIDSGHTSNDNLFYVVDTKYTDRGANGVARLSGGDSAILQPRHKEADHYTRQSGTSLVDVVSGQPAQGQMIGTISNGDWASYEPINLLNVDAIRFRVASGGAGGTIELRRGSATGPLLGSVAVANTGGWRNFVNVTADITDPGGSYELFLVFRNTAATGDLFNVDWLEFVAPAAGLEVTALSLPLPAIGGTANTAVIGLANRTAASVSTTLTLAMPAGWSSPPVNVSVPANTTTNFNVPFTPSDTLTQGMLALSTVTASATGSSVSRTAQTYVAPGAGLMRIDSGSATSPLLGGYSRLSPATAYSAATGFGWTGTTTGLSDRDRGAPDVLRRDHVTSQSPATLRLNLPAGTRTIWILRGDNNFAAQPLLIDIGTTRVLNGGVTLGTAQYAWERLTVTGGTTVDLRFSTNVANEWWRFNALIVQ</sequence>
<dbReference type="InterPro" id="IPR006584">
    <property type="entry name" value="Cellulose-bd_IV"/>
</dbReference>
<dbReference type="GO" id="GO:0030246">
    <property type="term" value="F:carbohydrate binding"/>
    <property type="evidence" value="ECO:0007669"/>
    <property type="project" value="InterPro"/>
</dbReference>
<evidence type="ECO:0000256" key="2">
    <source>
        <dbReference type="SAM" id="MobiDB-lite"/>
    </source>
</evidence>
<proteinExistence type="predicted"/>
<dbReference type="InterPro" id="IPR008979">
    <property type="entry name" value="Galactose-bd-like_sf"/>
</dbReference>
<comment type="caution">
    <text evidence="6">The sequence shown here is derived from an EMBL/GenBank/DDBJ whole genome shotgun (WGS) entry which is preliminary data.</text>
</comment>
<reference evidence="6" key="1">
    <citation type="submission" date="2021-01" db="EMBL/GenBank/DDBJ databases">
        <title>Whole genome shotgun sequence of Rhizocola hellebori NBRC 109834.</title>
        <authorList>
            <person name="Komaki H."/>
            <person name="Tamura T."/>
        </authorList>
    </citation>
    <scope>NUCLEOTIDE SEQUENCE</scope>
    <source>
        <strain evidence="6">NBRC 109834</strain>
    </source>
</reference>
<dbReference type="Pfam" id="PF07995">
    <property type="entry name" value="GSDH"/>
    <property type="match status" value="1"/>
</dbReference>
<dbReference type="Gene3D" id="2.60.40.10">
    <property type="entry name" value="Immunoglobulins"/>
    <property type="match status" value="1"/>
</dbReference>
<dbReference type="Pfam" id="PF06283">
    <property type="entry name" value="ThuA"/>
    <property type="match status" value="1"/>
</dbReference>
<dbReference type="CDD" id="cd00146">
    <property type="entry name" value="PKD"/>
    <property type="match status" value="1"/>
</dbReference>
<dbReference type="CDD" id="cd04084">
    <property type="entry name" value="CBM6_xylanase-like"/>
    <property type="match status" value="1"/>
</dbReference>
<dbReference type="InterPro" id="IPR011042">
    <property type="entry name" value="6-blade_b-propeller_TolB-like"/>
</dbReference>
<name>A0A8J3VGN2_9ACTN</name>
<keyword evidence="1 3" id="KW-0732">Signal</keyword>
<dbReference type="RefSeq" id="WP_203910363.1">
    <property type="nucleotide sequence ID" value="NZ_BONY01000028.1"/>
</dbReference>
<evidence type="ECO:0000313" key="6">
    <source>
        <dbReference type="EMBL" id="GIH06549.1"/>
    </source>
</evidence>
<dbReference type="SUPFAM" id="SSF49299">
    <property type="entry name" value="PKD domain"/>
    <property type="match status" value="1"/>
</dbReference>
<dbReference type="AlphaFoldDB" id="A0A8J3VGN2"/>
<dbReference type="Gene3D" id="2.60.120.260">
    <property type="entry name" value="Galactose-binding domain-like"/>
    <property type="match status" value="1"/>
</dbReference>
<dbReference type="SMART" id="SM00606">
    <property type="entry name" value="CBD_IV"/>
    <property type="match status" value="1"/>
</dbReference>
<dbReference type="SUPFAM" id="SSF52317">
    <property type="entry name" value="Class I glutamine amidotransferase-like"/>
    <property type="match status" value="1"/>
</dbReference>
<evidence type="ECO:0000313" key="7">
    <source>
        <dbReference type="Proteomes" id="UP000612899"/>
    </source>
</evidence>
<evidence type="ECO:0008006" key="8">
    <source>
        <dbReference type="Google" id="ProtNLM"/>
    </source>
</evidence>
<feature type="domain" description="PKD" evidence="4">
    <location>
        <begin position="702"/>
        <end position="786"/>
    </location>
</feature>